<dbReference type="CDD" id="cd00432">
    <property type="entry name" value="Ribosomal_L18_L5e"/>
    <property type="match status" value="1"/>
</dbReference>
<comment type="function">
    <text evidence="6">This is one of the proteins that bind and probably mediate the attachment of the 5S RNA into the large ribosomal subunit, where it forms part of the central protuberance.</text>
</comment>
<comment type="caution">
    <text evidence="7">The sequence shown here is derived from an EMBL/GenBank/DDBJ whole genome shotgun (WGS) entry which is preliminary data.</text>
</comment>
<dbReference type="Proteomes" id="UP001220010">
    <property type="component" value="Unassembled WGS sequence"/>
</dbReference>
<comment type="subunit">
    <text evidence="6">Part of the 50S ribosomal subunit. Contacts the 5S and 23S rRNAs.</text>
</comment>
<keyword evidence="3 6" id="KW-0694">RNA-binding</keyword>
<evidence type="ECO:0000256" key="5">
    <source>
        <dbReference type="ARBA" id="ARBA00023274"/>
    </source>
</evidence>
<accession>A0ABT5X873</accession>
<evidence type="ECO:0000256" key="2">
    <source>
        <dbReference type="ARBA" id="ARBA00022730"/>
    </source>
</evidence>
<keyword evidence="2 6" id="KW-0699">rRNA-binding</keyword>
<dbReference type="HAMAP" id="MF_01337_A">
    <property type="entry name" value="Ribosomal_uL18_A"/>
    <property type="match status" value="1"/>
</dbReference>
<dbReference type="NCBIfam" id="NF006342">
    <property type="entry name" value="PRK08569.1"/>
    <property type="match status" value="1"/>
</dbReference>
<evidence type="ECO:0000256" key="3">
    <source>
        <dbReference type="ARBA" id="ARBA00022884"/>
    </source>
</evidence>
<reference evidence="7 8" key="1">
    <citation type="submission" date="2023-03" db="EMBL/GenBank/DDBJ databases">
        <title>WGS of Methanotrichaceae archaeon Mx.</title>
        <authorList>
            <person name="Sorokin D.Y."/>
            <person name="Merkel A.Y."/>
        </authorList>
    </citation>
    <scope>NUCLEOTIDE SEQUENCE [LARGE SCALE GENOMIC DNA]</scope>
    <source>
        <strain evidence="7 8">Mx</strain>
    </source>
</reference>
<protein>
    <recommendedName>
        <fullName evidence="6">Large ribosomal subunit protein uL18</fullName>
    </recommendedName>
</protein>
<gene>
    <name evidence="6" type="primary">rpl18</name>
    <name evidence="7" type="ORF">P0O15_06955</name>
</gene>
<evidence type="ECO:0000256" key="1">
    <source>
        <dbReference type="ARBA" id="ARBA00007116"/>
    </source>
</evidence>
<evidence type="ECO:0000313" key="7">
    <source>
        <dbReference type="EMBL" id="MDF0590904.1"/>
    </source>
</evidence>
<dbReference type="SUPFAM" id="SSF53137">
    <property type="entry name" value="Translational machinery components"/>
    <property type="match status" value="1"/>
</dbReference>
<keyword evidence="8" id="KW-1185">Reference proteome</keyword>
<keyword evidence="4 6" id="KW-0689">Ribosomal protein</keyword>
<dbReference type="Pfam" id="PF17144">
    <property type="entry name" value="Ribosomal_L5e"/>
    <property type="match status" value="2"/>
</dbReference>
<proteinExistence type="inferred from homology"/>
<dbReference type="RefSeq" id="WP_316966649.1">
    <property type="nucleotide sequence ID" value="NZ_JARFPK010000021.1"/>
</dbReference>
<dbReference type="EMBL" id="JARFPK010000021">
    <property type="protein sequence ID" value="MDF0590904.1"/>
    <property type="molecule type" value="Genomic_DNA"/>
</dbReference>
<evidence type="ECO:0000256" key="6">
    <source>
        <dbReference type="HAMAP-Rule" id="MF_01337"/>
    </source>
</evidence>
<dbReference type="InterPro" id="IPR057267">
    <property type="entry name" value="Rbsml_uL18_arch"/>
</dbReference>
<dbReference type="PANTHER" id="PTHR23410">
    <property type="entry name" value="RIBOSOMAL PROTEIN L5-RELATED"/>
    <property type="match status" value="1"/>
</dbReference>
<organism evidence="7 8">
    <name type="scientific">Candidatus Methanocrinis natronophilus</name>
    <dbReference type="NCBI Taxonomy" id="3033396"/>
    <lineage>
        <taxon>Archaea</taxon>
        <taxon>Methanobacteriati</taxon>
        <taxon>Methanobacteriota</taxon>
        <taxon>Stenosarchaea group</taxon>
        <taxon>Methanomicrobia</taxon>
        <taxon>Methanotrichales</taxon>
        <taxon>Methanotrichaceae</taxon>
        <taxon>Methanocrinis</taxon>
    </lineage>
</organism>
<dbReference type="GO" id="GO:0005840">
    <property type="term" value="C:ribosome"/>
    <property type="evidence" value="ECO:0007669"/>
    <property type="project" value="UniProtKB-KW"/>
</dbReference>
<evidence type="ECO:0000313" key="8">
    <source>
        <dbReference type="Proteomes" id="UP001220010"/>
    </source>
</evidence>
<name>A0ABT5X873_9EURY</name>
<dbReference type="PANTHER" id="PTHR23410:SF12">
    <property type="entry name" value="LARGE RIBOSOMAL SUBUNIT PROTEIN UL18"/>
    <property type="match status" value="1"/>
</dbReference>
<evidence type="ECO:0000256" key="4">
    <source>
        <dbReference type="ARBA" id="ARBA00022980"/>
    </source>
</evidence>
<dbReference type="InterPro" id="IPR057268">
    <property type="entry name" value="Ribosomal_L18"/>
</dbReference>
<dbReference type="InterPro" id="IPR005485">
    <property type="entry name" value="Rbsml_uL18_euk_arch"/>
</dbReference>
<comment type="similarity">
    <text evidence="1 6">Belongs to the universal ribosomal protein uL18 family.</text>
</comment>
<sequence length="169" mass="18902">MATGPRYKVPFRRRREGRTDYHFRYKLILSRKPRLVIRKGNKNIILQLIVAEPAGDRTLLTVNSRELREFGYEGNTGNVPASYLSGLLFGKRMKAMGEGEAILDMGIHSNTRGNRIYSALKGVLDAGIEVPHSPVIFPEDGRIRGEDIEAYRGVGVTASFEAARDRILG</sequence>
<keyword evidence="5 6" id="KW-0687">Ribonucleoprotein</keyword>
<dbReference type="Gene3D" id="3.30.420.100">
    <property type="match status" value="1"/>
</dbReference>